<evidence type="ECO:0000256" key="6">
    <source>
        <dbReference type="PROSITE-ProRule" id="PRU00309"/>
    </source>
</evidence>
<evidence type="ECO:0000256" key="1">
    <source>
        <dbReference type="ARBA" id="ARBA00001968"/>
    </source>
</evidence>
<keyword evidence="5 6" id="KW-0238">DNA-binding</keyword>
<dbReference type="SUPFAM" id="SSF57716">
    <property type="entry name" value="Glucocorticoid receptor-like (DNA-binding domain)"/>
    <property type="match status" value="1"/>
</dbReference>
<reference evidence="9" key="1">
    <citation type="submission" date="2025-08" db="UniProtKB">
        <authorList>
            <consortium name="RefSeq"/>
        </authorList>
    </citation>
    <scope>IDENTIFICATION</scope>
    <source>
        <tissue evidence="9">Whole sample</tissue>
    </source>
</reference>
<dbReference type="PANTHER" id="PTHR23080">
    <property type="entry name" value="THAP DOMAIN PROTEIN"/>
    <property type="match status" value="1"/>
</dbReference>
<dbReference type="RefSeq" id="XP_022298341.1">
    <property type="nucleotide sequence ID" value="XM_022442633.1"/>
</dbReference>
<dbReference type="Proteomes" id="UP000694844">
    <property type="component" value="Chromosome 8"/>
</dbReference>
<feature type="domain" description="THAP-type" evidence="7">
    <location>
        <begin position="1"/>
        <end position="58"/>
    </location>
</feature>
<evidence type="ECO:0000256" key="4">
    <source>
        <dbReference type="ARBA" id="ARBA00022833"/>
    </source>
</evidence>
<dbReference type="SMART" id="SM00980">
    <property type="entry name" value="THAP"/>
    <property type="match status" value="1"/>
</dbReference>
<dbReference type="GO" id="GO:0003677">
    <property type="term" value="F:DNA binding"/>
    <property type="evidence" value="ECO:0007669"/>
    <property type="project" value="UniProtKB-UniRule"/>
</dbReference>
<evidence type="ECO:0000256" key="2">
    <source>
        <dbReference type="ARBA" id="ARBA00022723"/>
    </source>
</evidence>
<comment type="cofactor">
    <cofactor evidence="1">
        <name>a divalent metal cation</name>
        <dbReference type="ChEBI" id="CHEBI:60240"/>
    </cofactor>
</comment>
<dbReference type="InterPro" id="IPR006612">
    <property type="entry name" value="THAP_Znf"/>
</dbReference>
<keyword evidence="2" id="KW-0479">Metal-binding</keyword>
<dbReference type="InterPro" id="IPR027805">
    <property type="entry name" value="Transposase_HTH_dom"/>
</dbReference>
<keyword evidence="4" id="KW-0862">Zinc</keyword>
<accession>A0A8B8B580</accession>
<dbReference type="KEGG" id="cvn:111107433"/>
<gene>
    <name evidence="9" type="primary">LOC111107433</name>
</gene>
<sequence>MRQKWRVAIRRVDKETNKLWNPGKEDIVCHSHFTETDYKDTGSGERSRLKPEAVPSIFDFKTPQQESDRSKRMRLRCARESSDVTDTVHLYDVQEVVVESLPLSSDSQPVEEEPEIEHDDKEVQCEIPVVGPAAFDLNYKCSLLSPQDQLFLTLIKLRQAAEDVELSMLFQVSESTVSKIITTWINFLYFQLKELEDDFWPSMKTIKQHMPIDFSKKFGNTRVILDATEQPIQKPSNVDAQSKTWSSYKHKNTLKTMIGITPNGAVSYISSAYAGSVSDRQIIERSTLLDSNKFSPGESIMTDRGIMTQDLFATQNVYVNTPSLLKGKSQLDPEEIARDRRVASKRIHVERVIGLAKTFKILNVTLKP</sequence>
<dbReference type="InterPro" id="IPR027806">
    <property type="entry name" value="HARBI1_dom"/>
</dbReference>
<keyword evidence="8" id="KW-1185">Reference proteome</keyword>
<evidence type="ECO:0000256" key="3">
    <source>
        <dbReference type="ARBA" id="ARBA00022771"/>
    </source>
</evidence>
<dbReference type="Pfam" id="PF13613">
    <property type="entry name" value="HTH_Tnp_4"/>
    <property type="match status" value="1"/>
</dbReference>
<evidence type="ECO:0000313" key="9">
    <source>
        <dbReference type="RefSeq" id="XP_022298341.1"/>
    </source>
</evidence>
<dbReference type="GO" id="GO:0008270">
    <property type="term" value="F:zinc ion binding"/>
    <property type="evidence" value="ECO:0007669"/>
    <property type="project" value="UniProtKB-KW"/>
</dbReference>
<evidence type="ECO:0000313" key="8">
    <source>
        <dbReference type="Proteomes" id="UP000694844"/>
    </source>
</evidence>
<dbReference type="Pfam" id="PF05485">
    <property type="entry name" value="THAP"/>
    <property type="match status" value="1"/>
</dbReference>
<dbReference type="GeneID" id="111107433"/>
<organism evidence="8 9">
    <name type="scientific">Crassostrea virginica</name>
    <name type="common">Eastern oyster</name>
    <dbReference type="NCBI Taxonomy" id="6565"/>
    <lineage>
        <taxon>Eukaryota</taxon>
        <taxon>Metazoa</taxon>
        <taxon>Spiralia</taxon>
        <taxon>Lophotrochozoa</taxon>
        <taxon>Mollusca</taxon>
        <taxon>Bivalvia</taxon>
        <taxon>Autobranchia</taxon>
        <taxon>Pteriomorphia</taxon>
        <taxon>Ostreida</taxon>
        <taxon>Ostreoidea</taxon>
        <taxon>Ostreidae</taxon>
        <taxon>Crassostrea</taxon>
    </lineage>
</organism>
<evidence type="ECO:0000256" key="5">
    <source>
        <dbReference type="ARBA" id="ARBA00023125"/>
    </source>
</evidence>
<name>A0A8B8B580_CRAVI</name>
<keyword evidence="3 6" id="KW-0863">Zinc-finger</keyword>
<dbReference type="OrthoDB" id="6147545at2759"/>
<proteinExistence type="predicted"/>
<dbReference type="PROSITE" id="PS50950">
    <property type="entry name" value="ZF_THAP"/>
    <property type="match status" value="1"/>
</dbReference>
<dbReference type="Pfam" id="PF13359">
    <property type="entry name" value="DDE_Tnp_4"/>
    <property type="match status" value="1"/>
</dbReference>
<protein>
    <submittedName>
        <fullName evidence="9">Uncharacterized protein LOC111107433</fullName>
    </submittedName>
</protein>
<evidence type="ECO:0000259" key="7">
    <source>
        <dbReference type="PROSITE" id="PS50950"/>
    </source>
</evidence>
<dbReference type="AlphaFoldDB" id="A0A8B8B580"/>